<sequence>MRILFPISTAKELFILFNFGLLQSSATATYQLLPVVTKAFGSGDARYFYTYSMILCLQLLQIAMKRWSGRFPAEIDDGRHYTFYYKLERSLSR</sequence>
<protein>
    <submittedName>
        <fullName evidence="2">Uncharacterized protein</fullName>
    </submittedName>
</protein>
<reference evidence="2 3" key="1">
    <citation type="journal article" date="2019" name="Sci. Rep.">
        <title>Orb-weaving spider Araneus ventricosus genome elucidates the spidroin gene catalogue.</title>
        <authorList>
            <person name="Kono N."/>
            <person name="Nakamura H."/>
            <person name="Ohtoshi R."/>
            <person name="Moran D.A.P."/>
            <person name="Shinohara A."/>
            <person name="Yoshida Y."/>
            <person name="Fujiwara M."/>
            <person name="Mori M."/>
            <person name="Tomita M."/>
            <person name="Arakawa K."/>
        </authorList>
    </citation>
    <scope>NUCLEOTIDE SEQUENCE [LARGE SCALE GENOMIC DNA]</scope>
</reference>
<evidence type="ECO:0000313" key="3">
    <source>
        <dbReference type="Proteomes" id="UP000499080"/>
    </source>
</evidence>
<dbReference type="AlphaFoldDB" id="A0A4Y2X4Y8"/>
<gene>
    <name evidence="2" type="ORF">AVEN_18009_1</name>
</gene>
<proteinExistence type="predicted"/>
<organism evidence="2 3">
    <name type="scientific">Araneus ventricosus</name>
    <name type="common">Orbweaver spider</name>
    <name type="synonym">Epeira ventricosa</name>
    <dbReference type="NCBI Taxonomy" id="182803"/>
    <lineage>
        <taxon>Eukaryota</taxon>
        <taxon>Metazoa</taxon>
        <taxon>Ecdysozoa</taxon>
        <taxon>Arthropoda</taxon>
        <taxon>Chelicerata</taxon>
        <taxon>Arachnida</taxon>
        <taxon>Araneae</taxon>
        <taxon>Araneomorphae</taxon>
        <taxon>Entelegynae</taxon>
        <taxon>Araneoidea</taxon>
        <taxon>Araneidae</taxon>
        <taxon>Araneus</taxon>
    </lineage>
</organism>
<dbReference type="Proteomes" id="UP000499080">
    <property type="component" value="Unassembled WGS sequence"/>
</dbReference>
<keyword evidence="1" id="KW-0812">Transmembrane</keyword>
<evidence type="ECO:0000256" key="1">
    <source>
        <dbReference type="SAM" id="Phobius"/>
    </source>
</evidence>
<feature type="transmembrane region" description="Helical" evidence="1">
    <location>
        <begin position="12"/>
        <end position="33"/>
    </location>
</feature>
<evidence type="ECO:0000313" key="2">
    <source>
        <dbReference type="EMBL" id="GBO43880.1"/>
    </source>
</evidence>
<keyword evidence="1" id="KW-0472">Membrane</keyword>
<keyword evidence="3" id="KW-1185">Reference proteome</keyword>
<name>A0A4Y2X4Y8_ARAVE</name>
<feature type="transmembrane region" description="Helical" evidence="1">
    <location>
        <begin position="45"/>
        <end position="64"/>
    </location>
</feature>
<accession>A0A4Y2X4Y8</accession>
<comment type="caution">
    <text evidence="2">The sequence shown here is derived from an EMBL/GenBank/DDBJ whole genome shotgun (WGS) entry which is preliminary data.</text>
</comment>
<keyword evidence="1" id="KW-1133">Transmembrane helix</keyword>
<dbReference type="EMBL" id="BGPR01070443">
    <property type="protein sequence ID" value="GBO43880.1"/>
    <property type="molecule type" value="Genomic_DNA"/>
</dbReference>